<evidence type="ECO:0000259" key="5">
    <source>
        <dbReference type="PROSITE" id="PS00622"/>
    </source>
</evidence>
<dbReference type="SUPFAM" id="SSF88946">
    <property type="entry name" value="Sigma2 domain of RNA polymerase sigma factors"/>
    <property type="match status" value="1"/>
</dbReference>
<dbReference type="InterPro" id="IPR007627">
    <property type="entry name" value="RNA_pol_sigma70_r2"/>
</dbReference>
<reference evidence="7 9" key="2">
    <citation type="submission" date="2016-11" db="EMBL/GenBank/DDBJ databases">
        <authorList>
            <person name="Jaros S."/>
            <person name="Januszkiewicz K."/>
            <person name="Wedrychowicz H."/>
        </authorList>
    </citation>
    <scope>NUCLEOTIDE SEQUENCE [LARGE SCALE GENOMIC DNA]</scope>
    <source>
        <strain evidence="7 9">HD4</strain>
    </source>
</reference>
<reference evidence="6 8" key="1">
    <citation type="submission" date="2016-10" db="EMBL/GenBank/DDBJ databases">
        <authorList>
            <person name="de Groot N.N."/>
        </authorList>
    </citation>
    <scope>NUCLEOTIDE SEQUENCE [LARGE SCALE GENOMIC DNA]</scope>
    <source>
        <strain evidence="6 8">S137</strain>
    </source>
</reference>
<proteinExistence type="predicted"/>
<evidence type="ECO:0000256" key="4">
    <source>
        <dbReference type="ARBA" id="ARBA00023163"/>
    </source>
</evidence>
<dbReference type="PANTHER" id="PTHR30385">
    <property type="entry name" value="SIGMA FACTOR F FLAGELLAR"/>
    <property type="match status" value="1"/>
</dbReference>
<dbReference type="Proteomes" id="UP000182412">
    <property type="component" value="Unassembled WGS sequence"/>
</dbReference>
<protein>
    <submittedName>
        <fullName evidence="7">RNA polymerase sporulation-specific sigma factor</fullName>
    </submittedName>
</protein>
<keyword evidence="2" id="KW-0731">Sigma factor</keyword>
<dbReference type="Gene3D" id="1.20.120.1810">
    <property type="match status" value="1"/>
</dbReference>
<dbReference type="PANTHER" id="PTHR30385:SF1">
    <property type="entry name" value="RNA POLYMERASE SIGMA-H FACTOR"/>
    <property type="match status" value="1"/>
</dbReference>
<evidence type="ECO:0000313" key="7">
    <source>
        <dbReference type="EMBL" id="SHK31481.1"/>
    </source>
</evidence>
<evidence type="ECO:0000256" key="1">
    <source>
        <dbReference type="ARBA" id="ARBA00023015"/>
    </source>
</evidence>
<keyword evidence="1" id="KW-0805">Transcription regulation</keyword>
<dbReference type="SUPFAM" id="SSF88659">
    <property type="entry name" value="Sigma3 and sigma4 domains of RNA polymerase sigma factors"/>
    <property type="match status" value="1"/>
</dbReference>
<dbReference type="PROSITE" id="PS00622">
    <property type="entry name" value="HTH_LUXR_1"/>
    <property type="match status" value="1"/>
</dbReference>
<dbReference type="NCBIfam" id="NF006148">
    <property type="entry name" value="PRK08295.1-5"/>
    <property type="match status" value="1"/>
</dbReference>
<name>A0A1M6RG76_SELRU</name>
<organism evidence="7 9">
    <name type="scientific">Selenomonas ruminantium</name>
    <dbReference type="NCBI Taxonomy" id="971"/>
    <lineage>
        <taxon>Bacteria</taxon>
        <taxon>Bacillati</taxon>
        <taxon>Bacillota</taxon>
        <taxon>Negativicutes</taxon>
        <taxon>Selenomonadales</taxon>
        <taxon>Selenomonadaceae</taxon>
        <taxon>Selenomonas</taxon>
    </lineage>
</organism>
<accession>A0A1M6RG76</accession>
<dbReference type="GO" id="GO:0003677">
    <property type="term" value="F:DNA binding"/>
    <property type="evidence" value="ECO:0007669"/>
    <property type="project" value="UniProtKB-KW"/>
</dbReference>
<sequence length="262" mass="30593">MKTGEVFSKGERAMEAEQTTEDLFVEEIYSEFAKLTDEEILLAIKDSNDKAALDYLINKYRNFVRAKARSYFLIGADREDIIQEGMIGFYKAIRDFRNDKLSSFRAFAELCVTRQIITAIKTATRQKHIPLNSYISLNKPIYDEDSDRTLLDVLSGAKVTDPEELVISREEFVDIEKKMEEILSDLEWKVLMSYLDGKSYQEIAEDLHRHVKSIDNALQRVKRKLEKYMEKRGDELDVTTIYRGLSSINRRLRGIDEDDYLR</sequence>
<feature type="domain" description="HTH luxR-type" evidence="5">
    <location>
        <begin position="197"/>
        <end position="224"/>
    </location>
</feature>
<evidence type="ECO:0000256" key="2">
    <source>
        <dbReference type="ARBA" id="ARBA00023082"/>
    </source>
</evidence>
<dbReference type="NCBIfam" id="NF006147">
    <property type="entry name" value="PRK08295.1-4"/>
    <property type="match status" value="1"/>
</dbReference>
<dbReference type="InterPro" id="IPR013324">
    <property type="entry name" value="RNA_pol_sigma_r3/r4-like"/>
</dbReference>
<dbReference type="InterPro" id="IPR036388">
    <property type="entry name" value="WH-like_DNA-bd_sf"/>
</dbReference>
<dbReference type="InterPro" id="IPR000792">
    <property type="entry name" value="Tscrpt_reg_LuxR_C"/>
</dbReference>
<evidence type="ECO:0000313" key="8">
    <source>
        <dbReference type="Proteomes" id="UP000182412"/>
    </source>
</evidence>
<dbReference type="Pfam" id="PF08281">
    <property type="entry name" value="Sigma70_r4_2"/>
    <property type="match status" value="1"/>
</dbReference>
<dbReference type="NCBIfam" id="TIGR02937">
    <property type="entry name" value="sigma70-ECF"/>
    <property type="match status" value="1"/>
</dbReference>
<keyword evidence="3" id="KW-0238">DNA-binding</keyword>
<dbReference type="EMBL" id="FNJQ01000002">
    <property type="protein sequence ID" value="SDO83628.1"/>
    <property type="molecule type" value="Genomic_DNA"/>
</dbReference>
<dbReference type="InterPro" id="IPR014218">
    <property type="entry name" value="RNA_pol_sigma-H"/>
</dbReference>
<dbReference type="NCBIfam" id="TIGR02859">
    <property type="entry name" value="spore_sigH"/>
    <property type="match status" value="1"/>
</dbReference>
<dbReference type="EMBL" id="FRBC01000002">
    <property type="protein sequence ID" value="SHK31481.1"/>
    <property type="molecule type" value="Genomic_DNA"/>
</dbReference>
<dbReference type="Gene3D" id="1.10.10.10">
    <property type="entry name" value="Winged helix-like DNA-binding domain superfamily/Winged helix DNA-binding domain"/>
    <property type="match status" value="1"/>
</dbReference>
<gene>
    <name evidence="6" type="ORF">SAMN05216366_10235</name>
    <name evidence="7" type="ORF">SAMN05216582_10252</name>
</gene>
<dbReference type="Proteomes" id="UP000184263">
    <property type="component" value="Unassembled WGS sequence"/>
</dbReference>
<dbReference type="GO" id="GO:0016987">
    <property type="term" value="F:sigma factor activity"/>
    <property type="evidence" value="ECO:0007669"/>
    <property type="project" value="UniProtKB-KW"/>
</dbReference>
<evidence type="ECO:0000256" key="3">
    <source>
        <dbReference type="ARBA" id="ARBA00023125"/>
    </source>
</evidence>
<dbReference type="InterPro" id="IPR013249">
    <property type="entry name" value="RNA_pol_sigma70_r4_t2"/>
</dbReference>
<dbReference type="NCBIfam" id="NF006145">
    <property type="entry name" value="PRK08295.1-2"/>
    <property type="match status" value="1"/>
</dbReference>
<evidence type="ECO:0000313" key="6">
    <source>
        <dbReference type="EMBL" id="SDO83628.1"/>
    </source>
</evidence>
<dbReference type="Pfam" id="PF04542">
    <property type="entry name" value="Sigma70_r2"/>
    <property type="match status" value="1"/>
</dbReference>
<keyword evidence="4" id="KW-0804">Transcription</keyword>
<dbReference type="AlphaFoldDB" id="A0A1M6RG76"/>
<dbReference type="InterPro" id="IPR013325">
    <property type="entry name" value="RNA_pol_sigma_r2"/>
</dbReference>
<dbReference type="GO" id="GO:0006352">
    <property type="term" value="P:DNA-templated transcription initiation"/>
    <property type="evidence" value="ECO:0007669"/>
    <property type="project" value="InterPro"/>
</dbReference>
<dbReference type="InterPro" id="IPR014284">
    <property type="entry name" value="RNA_pol_sigma-70_dom"/>
</dbReference>
<evidence type="ECO:0000313" key="9">
    <source>
        <dbReference type="Proteomes" id="UP000184263"/>
    </source>
</evidence>